<dbReference type="Gene3D" id="2.40.128.130">
    <property type="entry name" value="Autotransporter beta-domain"/>
    <property type="match status" value="1"/>
</dbReference>
<evidence type="ECO:0000256" key="1">
    <source>
        <dbReference type="SAM" id="MobiDB-lite"/>
    </source>
</evidence>
<dbReference type="InterPro" id="IPR011050">
    <property type="entry name" value="Pectin_lyase_fold/virulence"/>
</dbReference>
<dbReference type="EMBL" id="CP126975">
    <property type="protein sequence ID" value="WIM79477.1"/>
    <property type="molecule type" value="Genomic_DNA"/>
</dbReference>
<dbReference type="SUPFAM" id="SSF51126">
    <property type="entry name" value="Pectin lyase-like"/>
    <property type="match status" value="1"/>
</dbReference>
<dbReference type="CDD" id="cd01344">
    <property type="entry name" value="PL2_Passenger_AT"/>
    <property type="match status" value="1"/>
</dbReference>
<feature type="region of interest" description="Disordered" evidence="1">
    <location>
        <begin position="1131"/>
        <end position="1178"/>
    </location>
</feature>
<gene>
    <name evidence="4" type="ORF">QP018_12185</name>
</gene>
<organism evidence="4 5">
    <name type="scientific">Gallibacterium anatis</name>
    <dbReference type="NCBI Taxonomy" id="750"/>
    <lineage>
        <taxon>Bacteria</taxon>
        <taxon>Pseudomonadati</taxon>
        <taxon>Pseudomonadota</taxon>
        <taxon>Gammaproteobacteria</taxon>
        <taxon>Pasteurellales</taxon>
        <taxon>Pasteurellaceae</taxon>
        <taxon>Gallibacterium</taxon>
    </lineage>
</organism>
<keyword evidence="5" id="KW-1185">Reference proteome</keyword>
<protein>
    <submittedName>
        <fullName evidence="4">SGNH/GDSL hydrolase family protein</fullName>
    </submittedName>
</protein>
<dbReference type="PANTHER" id="PTHR10068">
    <property type="entry name" value="BONE MARROW PROTEOGLYCAN"/>
    <property type="match status" value="1"/>
</dbReference>
<proteinExistence type="predicted"/>
<accession>A0AAX3XCA9</accession>
<dbReference type="Pfam" id="PF18883">
    <property type="entry name" value="AC_1"/>
    <property type="match status" value="1"/>
</dbReference>
<sequence>MKKHILALSISFALASNAFGAQMPEKLIIFGDSLSDNGNILRFTYNQENVYNEYLANYYGYSSPRHDGNFLIKRNQDGPNYALGGAVANDYLGGLQGALSPKLSDEINNYLSSRRKTQNQDYKYIFWIGGNDLRLADDDINLGDPNISTDQSQNKKIQGSIGAVETQLKKLLINGKAKFVIVPNAPNIANTPNFTNNFLSDGRIYFDGWKSLLGGRKFLGFGGINKNDVIRFLDDQNNHGRPAKDVIYDAFEFVLRKHYNIPQGKPLTSAAFQELQQWKRQFERVYKAETSLVNTFNQGVDKVIENLKAQHPDVTFIRPNIQLLLDEVMSHYTEFGFNNVSGSAANPFTSAVVGWGAGKGRVAAFEPIDGQKGVKDKNYLWGKGYQFVFADQFHPSPKTHRMIADYIMSLLESESGDPTDLTVRRVSTTPFNSTANNIYHSAEGDGVFHVDMHSNDINKSNLNIFNDGRALFASNGGKIQLTNTNITSQGRLGGIINAELGGKIYLTNGHIDIYRTNPYVAPFGVMVNGQSSEVELNKIKLNTFGKETTAITVGNKATLRLQDSQIKTNGVGANVLNLWDSRATIINSTLNTESEKASGVRVFANDQQRRVSTLAMNGSTITATTYYAIKVAENGTKNAAILNAVLDNSTINGGIFTANQSSNPFQHSQSHFVLSNNSLWNMTKDSNVTSMNLRDSTLDLSQSAENWQAKTLNVNDSFAAQNATIRLGTDLYDDSSATDKIQIHGNSLLNAALYIENRALSLGAETKAGIKIIDLNPNKENGGSLYLAKDVTAGLYQYMLTHGGIGADDQSDWYLTSSYIKQDDKVIPVVIAEPETTQPTPTMGKDRSVASTDLSVEAQSVTEPQPVTEDQPVVEDSAVDTAPTETNNMVANQPVVETQPVVANQPVAETQPVVANQLAAETQPEVANQPAAEVQPVVTNQPVVETQPEVATQPVVANQPVVEAQPVVANQPAAEVQPVVANQPVVEAQPEVANQPVVETQPVVTNQPVAEVQPVVANQPAVETQPVVTNQPVVEAQPEVANQPAVETQPVVANQPVVEAQPVVTNQPVVEAQPEVANQPAVETQPVVANQPVVEAQPVVTNQPVVANQPVVEDQPVVANQPAAKTQPVVANQPVAETQPVVEEQLTADQDSAKPRTRNRRNASGYIEDSAVDTASTETDNVVANQPAVETQPVVANQPAVETQPVVANQPAAEVQPVVANQPAVEAQPVVANQPVVEAQPEVANQPAVETQPVVANQPVVEAQPVVTNQPVVEAQPEVANQPAVETQPVVANQPVVEAQPVVTNQPVVANQPVVEDQPVVANQPAAKTQPVVANQPVAETQPVVEEQLTADQDSAKPRTRNRRNASGYIEDSAVDTASTETDNVVANQPAVETQPVVANQPAVETQPVVANQPAAEVQPVVANQPAVEAQPVVANQPVVEAQPEVANQPAVETQPVVANQPVVEAQPVVTNQPVVEAQPEVANQPAVETQPVVANQPVVEAQPVVTNQPVVANQPVVEDQPVVANQPAAKTQPVVANQPVAETQPVVEEQLTADQDSAKPRTRNRRNASGYIEDSANVAEETADNSSVATSSVTSDVPASQLQRILNNNATLLASLPYISQYLSELHLDYARRNPNAPLWDRQNHLDYWVNVAYAHNRVKGDHFLNLRQNSQILSIGKDVITTKNMVAGLSATYSKTQNSVDNYINCQLGLRCYSGKVTSEMASVNGYYLYNWDNWYAQAVMSVGRVTHKFKNADKEEYKQHGYIASAEQLLGYRYPMNSNWTVYADLGLQESYHHYSAMSVAQIAVDKISEHNINALMNIGTQYRIEKFAFSSNLRLVKNLRDFDRLTMDNTVILDKFAKDSAAISGNARYYFTNNISLFMNIEYLRSLNRNEKRQLNYQAGLNIQF</sequence>
<dbReference type="InterPro" id="IPR043990">
    <property type="entry name" value="AC_1"/>
</dbReference>
<dbReference type="PROSITE" id="PS51208">
    <property type="entry name" value="AUTOTRANSPORTER"/>
    <property type="match status" value="1"/>
</dbReference>
<dbReference type="Gene3D" id="2.160.20.20">
    <property type="match status" value="1"/>
</dbReference>
<dbReference type="Gene3D" id="3.40.50.1110">
    <property type="entry name" value="SGNH hydrolase"/>
    <property type="match status" value="1"/>
</dbReference>
<dbReference type="SUPFAM" id="SSF103515">
    <property type="entry name" value="Autotransporter"/>
    <property type="match status" value="1"/>
</dbReference>
<evidence type="ECO:0000313" key="5">
    <source>
        <dbReference type="Proteomes" id="UP001226750"/>
    </source>
</evidence>
<dbReference type="InterPro" id="IPR001087">
    <property type="entry name" value="GDSL"/>
</dbReference>
<keyword evidence="2" id="KW-0732">Signal</keyword>
<dbReference type="InterPro" id="IPR036709">
    <property type="entry name" value="Autotransporte_beta_dom_sf"/>
</dbReference>
<feature type="domain" description="Autotransporter" evidence="3">
    <location>
        <begin position="1642"/>
        <end position="1909"/>
    </location>
</feature>
<evidence type="ECO:0000259" key="3">
    <source>
        <dbReference type="PROSITE" id="PS51208"/>
    </source>
</evidence>
<reference evidence="4 5" key="1">
    <citation type="submission" date="2023-06" db="EMBL/GenBank/DDBJ databases">
        <title>Complete Genome Sequence of Gallibacterium anatis Strain BJF12, Isolated from a chicken with diarrhea.</title>
        <authorList>
            <person name="Guo F."/>
            <person name="Bu W."/>
            <person name="Xu F."/>
            <person name="Wen T."/>
        </authorList>
    </citation>
    <scope>NUCLEOTIDE SEQUENCE [LARGE SCALE GENOMIC DNA]</scope>
    <source>
        <strain evidence="4 5">BJF12</strain>
    </source>
</reference>
<feature type="signal peptide" evidence="2">
    <location>
        <begin position="1"/>
        <end position="20"/>
    </location>
</feature>
<evidence type="ECO:0000313" key="4">
    <source>
        <dbReference type="EMBL" id="WIM79477.1"/>
    </source>
</evidence>
<dbReference type="SUPFAM" id="SSF52266">
    <property type="entry name" value="SGNH hydrolase"/>
    <property type="match status" value="1"/>
</dbReference>
<dbReference type="Pfam" id="PF00657">
    <property type="entry name" value="Lipase_GDSL"/>
    <property type="match status" value="1"/>
</dbReference>
<dbReference type="PANTHER" id="PTHR10068:SF14">
    <property type="entry name" value="CELL WALL ADHESIN EAP1"/>
    <property type="match status" value="1"/>
</dbReference>
<feature type="chain" id="PRO_5043825236" evidence="2">
    <location>
        <begin position="21"/>
        <end position="1909"/>
    </location>
</feature>
<keyword evidence="4" id="KW-0378">Hydrolase</keyword>
<dbReference type="Proteomes" id="UP001226750">
    <property type="component" value="Chromosome"/>
</dbReference>
<dbReference type="GO" id="GO:0016788">
    <property type="term" value="F:hydrolase activity, acting on ester bonds"/>
    <property type="evidence" value="ECO:0007669"/>
    <property type="project" value="InterPro"/>
</dbReference>
<evidence type="ECO:0000256" key="2">
    <source>
        <dbReference type="SAM" id="SignalP"/>
    </source>
</evidence>
<dbReference type="InterPro" id="IPR005546">
    <property type="entry name" value="Autotransporte_beta"/>
</dbReference>
<dbReference type="InterPro" id="IPR012332">
    <property type="entry name" value="Autotransporter_pectin_lyase_C"/>
</dbReference>
<feature type="region of interest" description="Disordered" evidence="1">
    <location>
        <begin position="1543"/>
        <end position="1593"/>
    </location>
</feature>
<dbReference type="RefSeq" id="WP_285097418.1">
    <property type="nucleotide sequence ID" value="NZ_CP126975.1"/>
</dbReference>
<feature type="region of interest" description="Disordered" evidence="1">
    <location>
        <begin position="1334"/>
        <end position="1381"/>
    </location>
</feature>
<name>A0AAX3XCA9_9PAST</name>
<dbReference type="InterPro" id="IPR036514">
    <property type="entry name" value="SGNH_hydro_sf"/>
</dbReference>